<evidence type="ECO:0000256" key="2">
    <source>
        <dbReference type="ARBA" id="ARBA00022737"/>
    </source>
</evidence>
<feature type="repeat" description="WD" evidence="3">
    <location>
        <begin position="67"/>
        <end position="110"/>
    </location>
</feature>
<keyword evidence="4" id="KW-0812">Transmembrane</keyword>
<dbReference type="PRINTS" id="PR00320">
    <property type="entry name" value="GPROTEINBRPT"/>
</dbReference>
<dbReference type="CDD" id="cd00200">
    <property type="entry name" value="WD40"/>
    <property type="match status" value="1"/>
</dbReference>
<dbReference type="InterPro" id="IPR036322">
    <property type="entry name" value="WD40_repeat_dom_sf"/>
</dbReference>
<dbReference type="PROSITE" id="PS50082">
    <property type="entry name" value="WD_REPEATS_2"/>
    <property type="match status" value="5"/>
</dbReference>
<organism evidence="5 6">
    <name type="scientific">Reticulomyxa filosa</name>
    <dbReference type="NCBI Taxonomy" id="46433"/>
    <lineage>
        <taxon>Eukaryota</taxon>
        <taxon>Sar</taxon>
        <taxon>Rhizaria</taxon>
        <taxon>Retaria</taxon>
        <taxon>Foraminifera</taxon>
        <taxon>Monothalamids</taxon>
        <taxon>Reticulomyxidae</taxon>
        <taxon>Reticulomyxa</taxon>
    </lineage>
</organism>
<feature type="repeat" description="WD" evidence="3">
    <location>
        <begin position="264"/>
        <end position="312"/>
    </location>
</feature>
<dbReference type="EMBL" id="ASPP01006097">
    <property type="protein sequence ID" value="ETO29365.1"/>
    <property type="molecule type" value="Genomic_DNA"/>
</dbReference>
<proteinExistence type="predicted"/>
<dbReference type="PROSITE" id="PS50294">
    <property type="entry name" value="WD_REPEATS_REGION"/>
    <property type="match status" value="5"/>
</dbReference>
<dbReference type="AlphaFoldDB" id="X6NSX4"/>
<dbReference type="Gene3D" id="2.130.10.10">
    <property type="entry name" value="YVTN repeat-like/Quinoprotein amine dehydrogenase"/>
    <property type="match status" value="2"/>
</dbReference>
<dbReference type="InterPro" id="IPR019775">
    <property type="entry name" value="WD40_repeat_CS"/>
</dbReference>
<dbReference type="SMART" id="SM00320">
    <property type="entry name" value="WD40"/>
    <property type="match status" value="6"/>
</dbReference>
<dbReference type="InterPro" id="IPR020472">
    <property type="entry name" value="WD40_PAC1"/>
</dbReference>
<dbReference type="OrthoDB" id="273771at2759"/>
<keyword evidence="1 3" id="KW-0853">WD repeat</keyword>
<dbReference type="InterPro" id="IPR015943">
    <property type="entry name" value="WD40/YVTN_repeat-like_dom_sf"/>
</dbReference>
<dbReference type="Pfam" id="PF00400">
    <property type="entry name" value="WD40"/>
    <property type="match status" value="6"/>
</dbReference>
<comment type="caution">
    <text evidence="5">The sequence shown here is derived from an EMBL/GenBank/DDBJ whole genome shotgun (WGS) entry which is preliminary data.</text>
</comment>
<dbReference type="PANTHER" id="PTHR19848:SF8">
    <property type="entry name" value="F-BOX AND WD REPEAT DOMAIN CONTAINING 7"/>
    <property type="match status" value="1"/>
</dbReference>
<dbReference type="PROSITE" id="PS00678">
    <property type="entry name" value="WD_REPEATS_1"/>
    <property type="match status" value="4"/>
</dbReference>
<evidence type="ECO:0000256" key="4">
    <source>
        <dbReference type="SAM" id="Phobius"/>
    </source>
</evidence>
<reference evidence="5 6" key="1">
    <citation type="journal article" date="2013" name="Curr. Biol.">
        <title>The Genome of the Foraminiferan Reticulomyxa filosa.</title>
        <authorList>
            <person name="Glockner G."/>
            <person name="Hulsmann N."/>
            <person name="Schleicher M."/>
            <person name="Noegel A.A."/>
            <person name="Eichinger L."/>
            <person name="Gallinger C."/>
            <person name="Pawlowski J."/>
            <person name="Sierra R."/>
            <person name="Euteneuer U."/>
            <person name="Pillet L."/>
            <person name="Moustafa A."/>
            <person name="Platzer M."/>
            <person name="Groth M."/>
            <person name="Szafranski K."/>
            <person name="Schliwa M."/>
        </authorList>
    </citation>
    <scope>NUCLEOTIDE SEQUENCE [LARGE SCALE GENOMIC DNA]</scope>
</reference>
<evidence type="ECO:0000313" key="6">
    <source>
        <dbReference type="Proteomes" id="UP000023152"/>
    </source>
</evidence>
<dbReference type="InterPro" id="IPR001680">
    <property type="entry name" value="WD40_rpt"/>
</dbReference>
<feature type="transmembrane region" description="Helical" evidence="4">
    <location>
        <begin position="39"/>
        <end position="57"/>
    </location>
</feature>
<sequence length="412" mass="47032">MASLDNEKQKKEEIETIIRHWVRELKIKLGWINDFDRLVVKYVMFFFAASFFMFDTFRLSSKSLKIFTGHTNSVNSIDYSTFDGSQFICSGSYDRTVRVWNVETAKETNILTGHLFSVYCVKFSPYHYYNYSRNVICASSDDKSIRFWDIKDHRPFRRFNGHSEGVRNIEFSPFNNGRYFCSGSCDKTIRLWDVETSDTLHVFNGHKNVVYCVDISPLQSNNNKKDKSNSIGVIGGNGYTMCSGSYDTTIRTWDIEMTKQLIVFEGHDNIVWSVKYGSNELGISGGANTILSGSSDTSVRLWDMRSGKQIQVFNGHTNSVWAVEYSPFVVDNGKVGGSSNVICSGSKDNTIRFWDIRSNKKQLYVVKETHGDNIGIVCLKFLRSNNNKNSDYSRCGINLCFGSFKGLIHIWG</sequence>
<accession>X6NSX4</accession>
<keyword evidence="4" id="KW-1133">Transmembrane helix</keyword>
<name>X6NSX4_RETFI</name>
<feature type="repeat" description="WD" evidence="3">
    <location>
        <begin position="313"/>
        <end position="364"/>
    </location>
</feature>
<evidence type="ECO:0000256" key="1">
    <source>
        <dbReference type="ARBA" id="ARBA00022574"/>
    </source>
</evidence>
<evidence type="ECO:0000313" key="5">
    <source>
        <dbReference type="EMBL" id="ETO29365.1"/>
    </source>
</evidence>
<keyword evidence="2" id="KW-0677">Repeat</keyword>
<keyword evidence="6" id="KW-1185">Reference proteome</keyword>
<protein>
    <submittedName>
        <fullName evidence="5">WD repeat-containing protein</fullName>
    </submittedName>
</protein>
<feature type="repeat" description="WD" evidence="3">
    <location>
        <begin position="111"/>
        <end position="158"/>
    </location>
</feature>
<dbReference type="PANTHER" id="PTHR19848">
    <property type="entry name" value="WD40 REPEAT PROTEIN"/>
    <property type="match status" value="1"/>
</dbReference>
<feature type="repeat" description="WD" evidence="3">
    <location>
        <begin position="159"/>
        <end position="202"/>
    </location>
</feature>
<gene>
    <name evidence="5" type="ORF">RFI_07756</name>
</gene>
<evidence type="ECO:0000256" key="3">
    <source>
        <dbReference type="PROSITE-ProRule" id="PRU00221"/>
    </source>
</evidence>
<dbReference type="SUPFAM" id="SSF50978">
    <property type="entry name" value="WD40 repeat-like"/>
    <property type="match status" value="1"/>
</dbReference>
<keyword evidence="4" id="KW-0472">Membrane</keyword>
<dbReference type="Proteomes" id="UP000023152">
    <property type="component" value="Unassembled WGS sequence"/>
</dbReference>